<dbReference type="Proteomes" id="UP000320811">
    <property type="component" value="Unassembled WGS sequence"/>
</dbReference>
<evidence type="ECO:0000256" key="1">
    <source>
        <dbReference type="ARBA" id="ARBA00009091"/>
    </source>
</evidence>
<dbReference type="AlphaFoldDB" id="A0A561P2N7"/>
<dbReference type="SMART" id="SM00935">
    <property type="entry name" value="OmpH"/>
    <property type="match status" value="1"/>
</dbReference>
<feature type="signal peptide" evidence="3">
    <location>
        <begin position="1"/>
        <end position="19"/>
    </location>
</feature>
<evidence type="ECO:0000313" key="4">
    <source>
        <dbReference type="EMBL" id="TWF32391.1"/>
    </source>
</evidence>
<evidence type="ECO:0000313" key="5">
    <source>
        <dbReference type="Proteomes" id="UP000320811"/>
    </source>
</evidence>
<feature type="chain" id="PRO_5021737723" evidence="3">
    <location>
        <begin position="20"/>
        <end position="166"/>
    </location>
</feature>
<proteinExistence type="inferred from homology"/>
<dbReference type="Gene3D" id="3.30.910.20">
    <property type="entry name" value="Skp domain"/>
    <property type="match status" value="1"/>
</dbReference>
<dbReference type="GO" id="GO:0051082">
    <property type="term" value="F:unfolded protein binding"/>
    <property type="evidence" value="ECO:0007669"/>
    <property type="project" value="InterPro"/>
</dbReference>
<reference evidence="4 5" key="1">
    <citation type="submission" date="2019-06" db="EMBL/GenBank/DDBJ databases">
        <title>Sorghum-associated microbial communities from plants grown in Nebraska, USA.</title>
        <authorList>
            <person name="Schachtman D."/>
        </authorList>
    </citation>
    <scope>NUCLEOTIDE SEQUENCE [LARGE SCALE GENOMIC DNA]</scope>
    <source>
        <strain evidence="4 5">1209</strain>
    </source>
</reference>
<dbReference type="Pfam" id="PF03938">
    <property type="entry name" value="OmpH"/>
    <property type="match status" value="1"/>
</dbReference>
<gene>
    <name evidence="4" type="ORF">FHW36_11664</name>
</gene>
<evidence type="ECO:0000256" key="2">
    <source>
        <dbReference type="ARBA" id="ARBA00022729"/>
    </source>
</evidence>
<dbReference type="GO" id="GO:0050821">
    <property type="term" value="P:protein stabilization"/>
    <property type="evidence" value="ECO:0007669"/>
    <property type="project" value="TreeGrafter"/>
</dbReference>
<protein>
    <submittedName>
        <fullName evidence="4">Periplasmic chaperone for outer membrane proteins Skp</fullName>
    </submittedName>
</protein>
<dbReference type="GO" id="GO:0005829">
    <property type="term" value="C:cytosol"/>
    <property type="evidence" value="ECO:0007669"/>
    <property type="project" value="TreeGrafter"/>
</dbReference>
<dbReference type="PANTHER" id="PTHR35089">
    <property type="entry name" value="CHAPERONE PROTEIN SKP"/>
    <property type="match status" value="1"/>
</dbReference>
<accession>A0A561P2N7</accession>
<comment type="similarity">
    <text evidence="1">Belongs to the Skp family.</text>
</comment>
<keyword evidence="5" id="KW-1185">Reference proteome</keyword>
<dbReference type="EMBL" id="VIWO01000016">
    <property type="protein sequence ID" value="TWF32391.1"/>
    <property type="molecule type" value="Genomic_DNA"/>
</dbReference>
<dbReference type="InterPro" id="IPR024930">
    <property type="entry name" value="Skp_dom_sf"/>
</dbReference>
<dbReference type="SUPFAM" id="SSF111384">
    <property type="entry name" value="OmpH-like"/>
    <property type="match status" value="1"/>
</dbReference>
<dbReference type="RefSeq" id="WP_145675123.1">
    <property type="nucleotide sequence ID" value="NZ_VIWO01000016.1"/>
</dbReference>
<dbReference type="PANTHER" id="PTHR35089:SF1">
    <property type="entry name" value="CHAPERONE PROTEIN SKP"/>
    <property type="match status" value="1"/>
</dbReference>
<dbReference type="OrthoDB" id="1524711at2"/>
<dbReference type="InterPro" id="IPR005632">
    <property type="entry name" value="Chaperone_Skp"/>
</dbReference>
<comment type="caution">
    <text evidence="4">The sequence shown here is derived from an EMBL/GenBank/DDBJ whole genome shotgun (WGS) entry which is preliminary data.</text>
</comment>
<name>A0A561P2N7_9BACT</name>
<evidence type="ECO:0000256" key="3">
    <source>
        <dbReference type="SAM" id="SignalP"/>
    </source>
</evidence>
<sequence length="166" mass="18506">MKIICTLFLLLMGSTVLSAQSKTGYINFQEMIGLMPESKLANDSLNMLQDKLNKDGQQLIEEYKKKLVEFDSTSKTMSQNMLEVKTGELKSAQASIQRYKDMSEQSIAAREQELLTPILDKAKKILKAVANEKGYTLVIDNSREAVLVSAPSDDLMPAVKEKLGIK</sequence>
<organism evidence="4 5">
    <name type="scientific">Chitinophaga polysaccharea</name>
    <dbReference type="NCBI Taxonomy" id="1293035"/>
    <lineage>
        <taxon>Bacteria</taxon>
        <taxon>Pseudomonadati</taxon>
        <taxon>Bacteroidota</taxon>
        <taxon>Chitinophagia</taxon>
        <taxon>Chitinophagales</taxon>
        <taxon>Chitinophagaceae</taxon>
        <taxon>Chitinophaga</taxon>
    </lineage>
</organism>
<keyword evidence="2 3" id="KW-0732">Signal</keyword>